<comment type="caution">
    <text evidence="5">The sequence shown here is derived from an EMBL/GenBank/DDBJ whole genome shotgun (WGS) entry which is preliminary data.</text>
</comment>
<dbReference type="CDD" id="cd00093">
    <property type="entry name" value="HTH_XRE"/>
    <property type="match status" value="1"/>
</dbReference>
<dbReference type="InterPro" id="IPR001387">
    <property type="entry name" value="Cro/C1-type_HTH"/>
</dbReference>
<dbReference type="InterPro" id="IPR011051">
    <property type="entry name" value="RmlC_Cupin_sf"/>
</dbReference>
<dbReference type="GeneID" id="97554268"/>
<dbReference type="InterPro" id="IPR014710">
    <property type="entry name" value="RmlC-like_jellyroll"/>
</dbReference>
<dbReference type="RefSeq" id="WP_006211849.1">
    <property type="nucleotide sequence ID" value="NZ_CBCSBX010000008.1"/>
</dbReference>
<dbReference type="SMART" id="SM00530">
    <property type="entry name" value="HTH_XRE"/>
    <property type="match status" value="1"/>
</dbReference>
<protein>
    <submittedName>
        <fullName evidence="5">DNA-binding protein</fullName>
    </submittedName>
</protein>
<keyword evidence="6" id="KW-1185">Reference proteome</keyword>
<dbReference type="Gene3D" id="2.60.120.10">
    <property type="entry name" value="Jelly Rolls"/>
    <property type="match status" value="1"/>
</dbReference>
<dbReference type="Gene3D" id="1.10.260.40">
    <property type="entry name" value="lambda repressor-like DNA-binding domains"/>
    <property type="match status" value="1"/>
</dbReference>
<dbReference type="PANTHER" id="PTHR46797:SF23">
    <property type="entry name" value="HTH-TYPE TRANSCRIPTIONAL REGULATOR SUTR"/>
    <property type="match status" value="1"/>
</dbReference>
<dbReference type="Pfam" id="PF01381">
    <property type="entry name" value="HTH_3"/>
    <property type="match status" value="1"/>
</dbReference>
<dbReference type="SUPFAM" id="SSF51182">
    <property type="entry name" value="RmlC-like cupins"/>
    <property type="match status" value="1"/>
</dbReference>
<gene>
    <name evidence="5" type="ORF">AWU65_29220</name>
</gene>
<dbReference type="STRING" id="59843.A3958_01480"/>
<evidence type="ECO:0000259" key="4">
    <source>
        <dbReference type="PROSITE" id="PS50943"/>
    </source>
</evidence>
<dbReference type="Proteomes" id="UP000076796">
    <property type="component" value="Unassembled WGS sequence"/>
</dbReference>
<dbReference type="GO" id="GO:0003700">
    <property type="term" value="F:DNA-binding transcription factor activity"/>
    <property type="evidence" value="ECO:0007669"/>
    <property type="project" value="TreeGrafter"/>
</dbReference>
<keyword evidence="1" id="KW-0805">Transcription regulation</keyword>
<dbReference type="PANTHER" id="PTHR46797">
    <property type="entry name" value="HTH-TYPE TRANSCRIPTIONAL REGULATOR"/>
    <property type="match status" value="1"/>
</dbReference>
<evidence type="ECO:0000256" key="2">
    <source>
        <dbReference type="ARBA" id="ARBA00023125"/>
    </source>
</evidence>
<sequence length="189" mass="21249">MEPIHKKVGRNLQAIRKSRGLSLDNVAELTGVSKAMLGQIERGDSNPTISVLWRIVSGLGISFTTLIEETETEVTVVSPDDLEPFHEAEGAYRVYPLFSYNLRTKFESYMVMMDPGCDHGSEAHNEGVEEYIFVHQGELELWREDESYTVPAGSSVHFSANRPHRYVNPGKETTKFYTIIFYADAAARG</sequence>
<organism evidence="5 6">
    <name type="scientific">Paenibacillus glucanolyticus</name>
    <dbReference type="NCBI Taxonomy" id="59843"/>
    <lineage>
        <taxon>Bacteria</taxon>
        <taxon>Bacillati</taxon>
        <taxon>Bacillota</taxon>
        <taxon>Bacilli</taxon>
        <taxon>Bacillales</taxon>
        <taxon>Paenibacillaceae</taxon>
        <taxon>Paenibacillus</taxon>
    </lineage>
</organism>
<dbReference type="InterPro" id="IPR010982">
    <property type="entry name" value="Lambda_DNA-bd_dom_sf"/>
</dbReference>
<dbReference type="InterPro" id="IPR050807">
    <property type="entry name" value="TransReg_Diox_bact_type"/>
</dbReference>
<accession>A0A163F4G4</accession>
<dbReference type="SUPFAM" id="SSF47413">
    <property type="entry name" value="lambda repressor-like DNA-binding domains"/>
    <property type="match status" value="1"/>
</dbReference>
<dbReference type="CDD" id="cd02209">
    <property type="entry name" value="cupin_XRE_C"/>
    <property type="match status" value="1"/>
</dbReference>
<dbReference type="InterPro" id="IPR013096">
    <property type="entry name" value="Cupin_2"/>
</dbReference>
<feature type="domain" description="HTH cro/C1-type" evidence="4">
    <location>
        <begin position="12"/>
        <end position="66"/>
    </location>
</feature>
<proteinExistence type="predicted"/>
<dbReference type="PROSITE" id="PS50943">
    <property type="entry name" value="HTH_CROC1"/>
    <property type="match status" value="1"/>
</dbReference>
<keyword evidence="3" id="KW-0804">Transcription</keyword>
<dbReference type="EMBL" id="LWMH01000002">
    <property type="protein sequence ID" value="KZS44152.1"/>
    <property type="molecule type" value="Genomic_DNA"/>
</dbReference>
<dbReference type="Pfam" id="PF07883">
    <property type="entry name" value="Cupin_2"/>
    <property type="match status" value="1"/>
</dbReference>
<keyword evidence="2 5" id="KW-0238">DNA-binding</keyword>
<dbReference type="OrthoDB" id="9781521at2"/>
<name>A0A163F4G4_9BACL</name>
<dbReference type="KEGG" id="pglu:A3958_01480"/>
<dbReference type="GO" id="GO:0003677">
    <property type="term" value="F:DNA binding"/>
    <property type="evidence" value="ECO:0007669"/>
    <property type="project" value="UniProtKB-KW"/>
</dbReference>
<evidence type="ECO:0000256" key="3">
    <source>
        <dbReference type="ARBA" id="ARBA00023163"/>
    </source>
</evidence>
<evidence type="ECO:0000313" key="6">
    <source>
        <dbReference type="Proteomes" id="UP000076796"/>
    </source>
</evidence>
<reference evidence="5" key="1">
    <citation type="journal article" date="2016" name="Genome Announc.">
        <title>Draft genomes of two strains of Paenibacillus glucanolyticus with capability to degrade lignocellulose.</title>
        <authorList>
            <person name="Mathews S.L."/>
            <person name="Pawlak J."/>
            <person name="Grunden A.M."/>
        </authorList>
    </citation>
    <scope>NUCLEOTIDE SEQUENCE [LARGE SCALE GENOMIC DNA]</scope>
    <source>
        <strain evidence="5">SLM1</strain>
    </source>
</reference>
<evidence type="ECO:0000313" key="5">
    <source>
        <dbReference type="EMBL" id="KZS44152.1"/>
    </source>
</evidence>
<evidence type="ECO:0000256" key="1">
    <source>
        <dbReference type="ARBA" id="ARBA00023015"/>
    </source>
</evidence>
<dbReference type="GO" id="GO:0005829">
    <property type="term" value="C:cytosol"/>
    <property type="evidence" value="ECO:0007669"/>
    <property type="project" value="TreeGrafter"/>
</dbReference>
<dbReference type="AlphaFoldDB" id="A0A163F4G4"/>